<dbReference type="PANTHER" id="PTHR33116:SF66">
    <property type="entry name" value="REVERSE TRANSCRIPTASE ZINC-BINDING DOMAIN-CONTAINING PROTEIN"/>
    <property type="match status" value="1"/>
</dbReference>
<gene>
    <name evidence="1" type="ORF">KY290_004940</name>
</gene>
<name>A0ABQ7WEI2_SOLTU</name>
<dbReference type="PANTHER" id="PTHR33116">
    <property type="entry name" value="REVERSE TRANSCRIPTASE ZINC-BINDING DOMAIN-CONTAINING PROTEIN-RELATED-RELATED"/>
    <property type="match status" value="1"/>
</dbReference>
<evidence type="ECO:0000313" key="1">
    <source>
        <dbReference type="EMBL" id="KAH0778513.1"/>
    </source>
</evidence>
<keyword evidence="2" id="KW-1185">Reference proteome</keyword>
<reference evidence="1 2" key="1">
    <citation type="journal article" date="2021" name="bioRxiv">
        <title>Chromosome-scale and haplotype-resolved genome assembly of a tetraploid potato cultivar.</title>
        <authorList>
            <person name="Sun H."/>
            <person name="Jiao W.-B."/>
            <person name="Krause K."/>
            <person name="Campoy J.A."/>
            <person name="Goel M."/>
            <person name="Folz-Donahue K."/>
            <person name="Kukat C."/>
            <person name="Huettel B."/>
            <person name="Schneeberger K."/>
        </authorList>
    </citation>
    <scope>NUCLEOTIDE SEQUENCE [LARGE SCALE GENOMIC DNA]</scope>
    <source>
        <strain evidence="1">SolTubOtavaFocal</strain>
        <tissue evidence="1">Leaves</tissue>
    </source>
</reference>
<organism evidence="1 2">
    <name type="scientific">Solanum tuberosum</name>
    <name type="common">Potato</name>
    <dbReference type="NCBI Taxonomy" id="4113"/>
    <lineage>
        <taxon>Eukaryota</taxon>
        <taxon>Viridiplantae</taxon>
        <taxon>Streptophyta</taxon>
        <taxon>Embryophyta</taxon>
        <taxon>Tracheophyta</taxon>
        <taxon>Spermatophyta</taxon>
        <taxon>Magnoliopsida</taxon>
        <taxon>eudicotyledons</taxon>
        <taxon>Gunneridae</taxon>
        <taxon>Pentapetalae</taxon>
        <taxon>asterids</taxon>
        <taxon>lamiids</taxon>
        <taxon>Solanales</taxon>
        <taxon>Solanaceae</taxon>
        <taxon>Solanoideae</taxon>
        <taxon>Solaneae</taxon>
        <taxon>Solanum</taxon>
    </lineage>
</organism>
<dbReference type="EMBL" id="JAIVGD010000002">
    <property type="protein sequence ID" value="KAH0778513.1"/>
    <property type="molecule type" value="Genomic_DNA"/>
</dbReference>
<protein>
    <submittedName>
        <fullName evidence="1">Uncharacterized protein</fullName>
    </submittedName>
</protein>
<proteinExistence type="predicted"/>
<sequence>MKFSRASGLQANADKSSLYIAGVADHIKQELLKELGYTEGTMPFRYLGVPLASKKLSVNQFMPLIEKITVKVTCWSAKLLSYSGRVHLIKTFLWTRAITISKKALVAWKTVCKPQAGIETITIPTAASWVVRKILGTRDMLIQRQAGQDDLMKGFVKAQKGGKFSTKKMYTYIMPTFPRVEWKSITLQQGVTRTLWRRLCNWLGIQRSIQDWKSEIAWISDVAKKNAGAAEIKTSFFVTIVYIIWRERNMIRFQRGRLCMEKTLKEIVMHIHLRGQHKAKWKHLLHALNNYP</sequence>
<comment type="caution">
    <text evidence="1">The sequence shown here is derived from an EMBL/GenBank/DDBJ whole genome shotgun (WGS) entry which is preliminary data.</text>
</comment>
<dbReference type="Proteomes" id="UP000826656">
    <property type="component" value="Unassembled WGS sequence"/>
</dbReference>
<accession>A0ABQ7WEI2</accession>
<evidence type="ECO:0000313" key="2">
    <source>
        <dbReference type="Proteomes" id="UP000826656"/>
    </source>
</evidence>